<proteinExistence type="predicted"/>
<evidence type="ECO:0000256" key="1">
    <source>
        <dbReference type="ARBA" id="ARBA00004123"/>
    </source>
</evidence>
<reference evidence="7" key="1">
    <citation type="submission" date="2007-07" db="EMBL/GenBank/DDBJ databases">
        <title>PCAP assembly of the Caenorhabditis remanei genome.</title>
        <authorList>
            <consortium name="The Caenorhabditis remanei Sequencing Consortium"/>
            <person name="Wilson R.K."/>
        </authorList>
    </citation>
    <scope>NUCLEOTIDE SEQUENCE [LARGE SCALE GENOMIC DNA]</scope>
    <source>
        <strain evidence="7">PB4641</strain>
    </source>
</reference>
<dbReference type="STRING" id="31234.E3NEF6"/>
<dbReference type="GO" id="GO:0005634">
    <property type="term" value="C:nucleus"/>
    <property type="evidence" value="ECO:0007669"/>
    <property type="project" value="UniProtKB-SubCell"/>
</dbReference>
<dbReference type="PANTHER" id="PTHR23337">
    <property type="entry name" value="ZINC FINGER CW-TYPE COILED-COIL DOMAIN PROTEIN 1"/>
    <property type="match status" value="1"/>
</dbReference>
<dbReference type="CTD" id="9810551"/>
<feature type="compositionally biased region" description="Acidic residues" evidence="5">
    <location>
        <begin position="624"/>
        <end position="647"/>
    </location>
</feature>
<comment type="subcellular location">
    <subcellularLocation>
        <location evidence="1">Nucleus</location>
    </subcellularLocation>
</comment>
<evidence type="ECO:0000313" key="8">
    <source>
        <dbReference type="Proteomes" id="UP000008281"/>
    </source>
</evidence>
<protein>
    <recommendedName>
        <fullName evidence="6">Morc S5 domain-containing protein</fullName>
    </recommendedName>
</protein>
<gene>
    <name evidence="7" type="ORF">CRE_06125</name>
</gene>
<dbReference type="GO" id="GO:0046872">
    <property type="term" value="F:metal ion binding"/>
    <property type="evidence" value="ECO:0007669"/>
    <property type="project" value="UniProtKB-KW"/>
</dbReference>
<dbReference type="GeneID" id="9810551"/>
<dbReference type="EMBL" id="DS268620">
    <property type="protein sequence ID" value="EFO94603.1"/>
    <property type="molecule type" value="Genomic_DNA"/>
</dbReference>
<dbReference type="Proteomes" id="UP000008281">
    <property type="component" value="Unassembled WGS sequence"/>
</dbReference>
<organism evidence="8">
    <name type="scientific">Caenorhabditis remanei</name>
    <name type="common">Caenorhabditis vulgaris</name>
    <dbReference type="NCBI Taxonomy" id="31234"/>
    <lineage>
        <taxon>Eukaryota</taxon>
        <taxon>Metazoa</taxon>
        <taxon>Ecdysozoa</taxon>
        <taxon>Nematoda</taxon>
        <taxon>Chromadorea</taxon>
        <taxon>Rhabditida</taxon>
        <taxon>Rhabditina</taxon>
        <taxon>Rhabditomorpha</taxon>
        <taxon>Rhabditoidea</taxon>
        <taxon>Rhabditidae</taxon>
        <taxon>Peloderinae</taxon>
        <taxon>Caenorhabditis</taxon>
    </lineage>
</organism>
<dbReference type="SUPFAM" id="SSF55874">
    <property type="entry name" value="ATPase domain of HSP90 chaperone/DNA topoisomerase II/histidine kinase"/>
    <property type="match status" value="1"/>
</dbReference>
<keyword evidence="4" id="KW-0539">Nucleus</keyword>
<evidence type="ECO:0000259" key="6">
    <source>
        <dbReference type="Pfam" id="PF17942"/>
    </source>
</evidence>
<evidence type="ECO:0000256" key="5">
    <source>
        <dbReference type="SAM" id="MobiDB-lite"/>
    </source>
</evidence>
<dbReference type="HOGENOM" id="CLU_328792_0_0_1"/>
<dbReference type="OrthoDB" id="1885370at2759"/>
<keyword evidence="8" id="KW-1185">Reference proteome</keyword>
<dbReference type="Pfam" id="PF17942">
    <property type="entry name" value="Morc6_S5"/>
    <property type="match status" value="1"/>
</dbReference>
<dbReference type="OMA" id="ICANWIG"/>
<feature type="compositionally biased region" description="Acidic residues" evidence="5">
    <location>
        <begin position="670"/>
        <end position="690"/>
    </location>
</feature>
<name>E3NEF6_CAERE</name>
<keyword evidence="2" id="KW-0479">Metal-binding</keyword>
<feature type="domain" description="Morc S5" evidence="6">
    <location>
        <begin position="336"/>
        <end position="441"/>
    </location>
</feature>
<accession>E3NEF6</accession>
<dbReference type="InParanoid" id="E3NEF6"/>
<evidence type="ECO:0000256" key="4">
    <source>
        <dbReference type="ARBA" id="ARBA00023242"/>
    </source>
</evidence>
<dbReference type="PANTHER" id="PTHR23337:SF3">
    <property type="entry name" value="MORC FAMILY CW-TYPE ZINC FINGER 2"/>
    <property type="match status" value="1"/>
</dbReference>
<keyword evidence="3" id="KW-0175">Coiled coil</keyword>
<dbReference type="AlphaFoldDB" id="E3NEF6"/>
<feature type="region of interest" description="Disordered" evidence="5">
    <location>
        <begin position="670"/>
        <end position="766"/>
    </location>
</feature>
<dbReference type="Gene3D" id="3.30.565.10">
    <property type="entry name" value="Histidine kinase-like ATPase, C-terminal domain"/>
    <property type="match status" value="1"/>
</dbReference>
<dbReference type="RefSeq" id="XP_003093253.2">
    <property type="nucleotide sequence ID" value="XM_003093205.2"/>
</dbReference>
<evidence type="ECO:0000256" key="3">
    <source>
        <dbReference type="ARBA" id="ARBA00023054"/>
    </source>
</evidence>
<dbReference type="InterPro" id="IPR036890">
    <property type="entry name" value="HATPase_C_sf"/>
</dbReference>
<dbReference type="Pfam" id="PF13589">
    <property type="entry name" value="HATPase_c_3"/>
    <property type="match status" value="1"/>
</dbReference>
<dbReference type="KEGG" id="crq:GCK72_008535"/>
<feature type="compositionally biased region" description="Basic and acidic residues" evidence="5">
    <location>
        <begin position="598"/>
        <end position="609"/>
    </location>
</feature>
<sequence>MEFLSIPRATLALNYLDTNSTTHASPFSAIAELVDNAYDADAATLEINLVQHFGDYYLEFKDNGTGMSQEEVAKTILFGHSKKTSEKIGRYGNGMKSGGFNLGRELFMITKRDDIYTCLLISHAFHADNEITDEVLCPCVSMDNYGNPMENTARKFPWTLEEHEKELEIIMKYAPLRGRSLQEMLGRLTDKTGTLIIIAHLKKTGNDGKMLGIALNGNDIETRAEDATQSERSLREYLSILYLYPKMRIILCEELVEPKKICANWIGRYHSDMSASPFNDGHNKNVADTISVRDRLQQQINGYTTDTQYRNELAQTVDQVKSTRTHFNRILTPLQADLATCERILQDLQNANRKKTFKVIMGCDIQDRENNGMHFYINNRLITWGHKSAIFRSNATNTLGISLYVNVGYDVFSPTHNKQSFESQNDFKLLVKKCNALLNIYQKVMEYQWIPNHLKRQWNYQLKQDEDVWAQFWLKYGYTDATTPNLPRRALTDEAKRMVVKFCGVWLLCQSCKTWRCTDGTIPPREHPYFSCTAIHKVCYPSRSFVGTDPETKVTQVLPAQAPLPPPPVTPARRIVFEPRHQSPVDRMAANRDLGGRRMAERSVEEARRHLPRIKRTPTPEIDVVGEVEDEDSQPVEVDPTDFDESDPPGVPLIVKNEQVQVRRSVEVVDLVDDEEEQADDDQEQEDDEERVNNVQEVRPQKVYAKKPAGTKVSRRRQHDSSSDDSFGEEEEEASPKKVKTEPSTSSQRLKSTVKPAVSRPGAPDGQVLISKEHLDNYNQFLVWFNTTPISSGSKRVIDVAQMIETRQGMINREKRTAVALGDLADRVLDEFQKHSRATGIRVPARGQFGSALERLTTVNANITEAKRRKTARK</sequence>
<dbReference type="FunCoup" id="E3NEF6">
    <property type="interactions" value="909"/>
</dbReference>
<evidence type="ECO:0000313" key="7">
    <source>
        <dbReference type="EMBL" id="EFO94603.1"/>
    </source>
</evidence>
<dbReference type="InterPro" id="IPR041006">
    <property type="entry name" value="Morc_S5"/>
</dbReference>
<feature type="compositionally biased region" description="Polar residues" evidence="5">
    <location>
        <begin position="742"/>
        <end position="751"/>
    </location>
</feature>
<evidence type="ECO:0000256" key="2">
    <source>
        <dbReference type="ARBA" id="ARBA00022723"/>
    </source>
</evidence>
<feature type="region of interest" description="Disordered" evidence="5">
    <location>
        <begin position="598"/>
        <end position="658"/>
    </location>
</feature>
<dbReference type="eggNOG" id="KOG1845">
    <property type="taxonomic scope" value="Eukaryota"/>
</dbReference>